<dbReference type="InterPro" id="IPR027417">
    <property type="entry name" value="P-loop_NTPase"/>
</dbReference>
<dbReference type="Gene3D" id="3.40.50.300">
    <property type="entry name" value="P-loop containing nucleotide triphosphate hydrolases"/>
    <property type="match status" value="1"/>
</dbReference>
<gene>
    <name evidence="1" type="ORF">BDQ94DRAFT_181500</name>
</gene>
<dbReference type="Proteomes" id="UP000253729">
    <property type="component" value="Unassembled WGS sequence"/>
</dbReference>
<dbReference type="SUPFAM" id="SSF53271">
    <property type="entry name" value="PRTase-like"/>
    <property type="match status" value="1"/>
</dbReference>
<reference evidence="1 2" key="1">
    <citation type="submission" date="2018-07" db="EMBL/GenBank/DDBJ databases">
        <title>The genomes of Aspergillus section Nigri reveals drivers in fungal speciation.</title>
        <authorList>
            <consortium name="DOE Joint Genome Institute"/>
            <person name="Vesth T.C."/>
            <person name="Nybo J."/>
            <person name="Theobald S."/>
            <person name="Brandl J."/>
            <person name="Frisvad J.C."/>
            <person name="Nielsen K.F."/>
            <person name="Lyhne E.K."/>
            <person name="Kogle M.E."/>
            <person name="Kuo A."/>
            <person name="Riley R."/>
            <person name="Clum A."/>
            <person name="Nolan M."/>
            <person name="Lipzen A."/>
            <person name="Salamov A."/>
            <person name="Henrissat B."/>
            <person name="Wiebenga A."/>
            <person name="De vries R.P."/>
            <person name="Grigoriev I.V."/>
            <person name="Mortensen U.H."/>
            <person name="Andersen M.R."/>
            <person name="Baker S.E."/>
        </authorList>
    </citation>
    <scope>NUCLEOTIDE SEQUENCE [LARGE SCALE GENOMIC DNA]</scope>
    <source>
        <strain evidence="1 2">CBS 139.54b</strain>
    </source>
</reference>
<dbReference type="SUPFAM" id="SSF56784">
    <property type="entry name" value="HAD-like"/>
    <property type="match status" value="1"/>
</dbReference>
<evidence type="ECO:0008006" key="3">
    <source>
        <dbReference type="Google" id="ProtNLM"/>
    </source>
</evidence>
<proteinExistence type="predicted"/>
<dbReference type="Gene3D" id="3.40.50.1000">
    <property type="entry name" value="HAD superfamily/HAD-like"/>
    <property type="match status" value="1"/>
</dbReference>
<dbReference type="SUPFAM" id="SSF52540">
    <property type="entry name" value="P-loop containing nucleoside triphosphate hydrolases"/>
    <property type="match status" value="1"/>
</dbReference>
<dbReference type="AlphaFoldDB" id="A0A3F3QG52"/>
<protein>
    <recommendedName>
        <fullName evidence="3">Uracil phosphoribosyltransferase</fullName>
    </recommendedName>
</protein>
<dbReference type="EMBL" id="KZ852034">
    <property type="protein sequence ID" value="RDH38151.1"/>
    <property type="molecule type" value="Genomic_DNA"/>
</dbReference>
<dbReference type="RefSeq" id="XP_026631173.1">
    <property type="nucleotide sequence ID" value="XM_026773896.1"/>
</dbReference>
<dbReference type="GeneID" id="38142252"/>
<dbReference type="Gene3D" id="3.40.50.2020">
    <property type="match status" value="1"/>
</dbReference>
<evidence type="ECO:0000313" key="2">
    <source>
        <dbReference type="Proteomes" id="UP000253729"/>
    </source>
</evidence>
<dbReference type="STRING" id="1341132.A0A3F3QG52"/>
<dbReference type="InterPro" id="IPR023214">
    <property type="entry name" value="HAD_sf"/>
</dbReference>
<sequence>MSVNPSDPRRQNLIGIFGLPGSGKTYLLNQLRRELEGGPFSFYEFEEVGQTRPSNWFVNDRAFESIRHECDQSGVAGVATANYMLPDEDGYPPCEIILDDDCTNGPFTHIIYLNTPVEVVHRRCMDDAEKGLSWCSLDYFREWADEEIIGVKDACLDRKIMFTMIVDPLDISRIITLIHTIQLDRNEEHNQGIVDKCIDEIVAPWQGHVEKVIVMDCDGILTPKYEEQIFWGKYYFGDCADVDEGRRQLPDKHPWCGFIHDDFDCRQSSLAYEQVAAEGRFDETCEKAASAISLYPEIRSFLNRVSQCPRLRIIIVTSRLRLLWERVLAQEGLSHSIKVIGSGPLSNGYIVTPSVKERLVERLRTVHNLQVWAFGGSGSPEKMLHRAHYPIILHRPTNPHCNAEWLSGMASTLKDSKDCIDSTTLHLRELEEPAFFDQLVQHQFTLTHATHKGTAKLLHTEILKTIYFPNHDLEEKVFHEAEWYLANEYISELRGLEEVAIENHQEPKATVYQLVRESGMLIVPLMGNSHHMAAGICDVFKEACPLQAYDPEEIDLDHLQEKDTVVLVEAVADSAETITRFVNHIHRVKPCLPILIVTGVLQAELVAPGGPLPSLIRGGPITVVALSLAKDKDMTIENYIYDTARIS</sequence>
<evidence type="ECO:0000313" key="1">
    <source>
        <dbReference type="EMBL" id="RDH38151.1"/>
    </source>
</evidence>
<dbReference type="InterPro" id="IPR029057">
    <property type="entry name" value="PRTase-like"/>
</dbReference>
<keyword evidence="2" id="KW-1185">Reference proteome</keyword>
<accession>A0A3F3QG52</accession>
<dbReference type="InterPro" id="IPR036412">
    <property type="entry name" value="HAD-like_sf"/>
</dbReference>
<organism evidence="1 2">
    <name type="scientific">Aspergillus welwitschiae</name>
    <dbReference type="NCBI Taxonomy" id="1341132"/>
    <lineage>
        <taxon>Eukaryota</taxon>
        <taxon>Fungi</taxon>
        <taxon>Dikarya</taxon>
        <taxon>Ascomycota</taxon>
        <taxon>Pezizomycotina</taxon>
        <taxon>Eurotiomycetes</taxon>
        <taxon>Eurotiomycetidae</taxon>
        <taxon>Eurotiales</taxon>
        <taxon>Aspergillaceae</taxon>
        <taxon>Aspergillus</taxon>
        <taxon>Aspergillus subgen. Circumdati</taxon>
    </lineage>
</organism>
<name>A0A3F3QG52_9EURO</name>